<evidence type="ECO:0000313" key="2">
    <source>
        <dbReference type="Proteomes" id="UP000018144"/>
    </source>
</evidence>
<proteinExistence type="predicted"/>
<sequence length="27" mass="3123">MQHLQQTSLMLMIYSHHGNRSPEPTNA</sequence>
<reference evidence="1 2" key="1">
    <citation type="journal article" date="2013" name="PLoS Genet.">
        <title>The genome and development-dependent transcriptomes of Pyronema confluens: a window into fungal evolution.</title>
        <authorList>
            <person name="Traeger S."/>
            <person name="Altegoer F."/>
            <person name="Freitag M."/>
            <person name="Gabaldon T."/>
            <person name="Kempken F."/>
            <person name="Kumar A."/>
            <person name="Marcet-Houben M."/>
            <person name="Poggeler S."/>
            <person name="Stajich J.E."/>
            <person name="Nowrousian M."/>
        </authorList>
    </citation>
    <scope>NUCLEOTIDE SEQUENCE [LARGE SCALE GENOMIC DNA]</scope>
    <source>
        <strain evidence="2">CBS 100304</strain>
        <tissue evidence="1">Vegetative mycelium</tissue>
    </source>
</reference>
<dbReference type="AlphaFoldDB" id="U4LDU2"/>
<keyword evidence="2" id="KW-1185">Reference proteome</keyword>
<dbReference type="Proteomes" id="UP000018144">
    <property type="component" value="Unassembled WGS sequence"/>
</dbReference>
<dbReference type="EMBL" id="HF935352">
    <property type="protein sequence ID" value="CCX29697.1"/>
    <property type="molecule type" value="Genomic_DNA"/>
</dbReference>
<protein>
    <submittedName>
        <fullName evidence="1">Uncharacterized protein</fullName>
    </submittedName>
</protein>
<gene>
    <name evidence="1" type="ORF">PCON_07023</name>
</gene>
<accession>U4LDU2</accession>
<organism evidence="1 2">
    <name type="scientific">Pyronema omphalodes (strain CBS 100304)</name>
    <name type="common">Pyronema confluens</name>
    <dbReference type="NCBI Taxonomy" id="1076935"/>
    <lineage>
        <taxon>Eukaryota</taxon>
        <taxon>Fungi</taxon>
        <taxon>Dikarya</taxon>
        <taxon>Ascomycota</taxon>
        <taxon>Pezizomycotina</taxon>
        <taxon>Pezizomycetes</taxon>
        <taxon>Pezizales</taxon>
        <taxon>Pyronemataceae</taxon>
        <taxon>Pyronema</taxon>
    </lineage>
</organism>
<name>U4LDU2_PYROM</name>
<evidence type="ECO:0000313" key="1">
    <source>
        <dbReference type="EMBL" id="CCX29697.1"/>
    </source>
</evidence>